<evidence type="ECO:0000313" key="3">
    <source>
        <dbReference type="Proteomes" id="UP000784286"/>
    </source>
</evidence>
<dbReference type="EMBL" id="JAHLFJ010000095">
    <property type="protein sequence ID" value="MBU3857004.1"/>
    <property type="molecule type" value="Genomic_DNA"/>
</dbReference>
<gene>
    <name evidence="2" type="ORF">H9928_10735</name>
</gene>
<evidence type="ECO:0000313" key="2">
    <source>
        <dbReference type="EMBL" id="MBU3857004.1"/>
    </source>
</evidence>
<feature type="chain" id="PRO_5036774210" evidence="1">
    <location>
        <begin position="24"/>
        <end position="222"/>
    </location>
</feature>
<dbReference type="CDD" id="cd12105">
    <property type="entry name" value="HmuY"/>
    <property type="match status" value="1"/>
</dbReference>
<proteinExistence type="predicted"/>
<name>A0A948TPE2_9BACT</name>
<dbReference type="Proteomes" id="UP000784286">
    <property type="component" value="Unassembled WGS sequence"/>
</dbReference>
<feature type="signal peptide" evidence="1">
    <location>
        <begin position="1"/>
        <end position="23"/>
    </location>
</feature>
<accession>A0A948TPE2</accession>
<dbReference type="InterPro" id="IPR025921">
    <property type="entry name" value="HmuY"/>
</dbReference>
<sequence length="222" mass="25199">MKRIRFHAAVLLGATLLPLPACDGIFDGIYDTYQIVTAENCESITVDGTDYTRWNYISLKTQKTTAVRILNQEGDEEPWDQEGSLPAEWDIAIHRYDVKTNGGAVLETSYASMDELLNSGSIPAGEYAEDIETTDRIAIDMSDMMNGNIIYAKSSYNEVLSRWLNVDTSTMPPIYTMSNKIYILRLQDNTHAAIHLLNYMNEKNVKGHMTFEYLYPLEKAFQ</sequence>
<reference evidence="2" key="1">
    <citation type="journal article" date="2021" name="PeerJ">
        <title>Extensive microbial diversity within the chicken gut microbiome revealed by metagenomics and culture.</title>
        <authorList>
            <person name="Gilroy R."/>
            <person name="Ravi A."/>
            <person name="Getino M."/>
            <person name="Pursley I."/>
            <person name="Horton D.L."/>
            <person name="Alikhan N.F."/>
            <person name="Baker D."/>
            <person name="Gharbi K."/>
            <person name="Hall N."/>
            <person name="Watson M."/>
            <person name="Adriaenssens E.M."/>
            <person name="Foster-Nyarko E."/>
            <person name="Jarju S."/>
            <person name="Secka A."/>
            <person name="Antonio M."/>
            <person name="Oren A."/>
            <person name="Chaudhuri R.R."/>
            <person name="La Ragione R."/>
            <person name="Hildebrand F."/>
            <person name="Pallen M.J."/>
        </authorList>
    </citation>
    <scope>NUCLEOTIDE SEQUENCE</scope>
    <source>
        <strain evidence="2">8470</strain>
    </source>
</reference>
<protein>
    <submittedName>
        <fullName evidence="2">HmuY family protein</fullName>
    </submittedName>
</protein>
<organism evidence="2 3">
    <name type="scientific">Candidatus Phocaeicola excrementipullorum</name>
    <dbReference type="NCBI Taxonomy" id="2838731"/>
    <lineage>
        <taxon>Bacteria</taxon>
        <taxon>Pseudomonadati</taxon>
        <taxon>Bacteroidota</taxon>
        <taxon>Bacteroidia</taxon>
        <taxon>Bacteroidales</taxon>
        <taxon>Bacteroidaceae</taxon>
        <taxon>Phocaeicola</taxon>
    </lineage>
</organism>
<dbReference type="Pfam" id="PF14064">
    <property type="entry name" value="HmuY"/>
    <property type="match status" value="1"/>
</dbReference>
<comment type="caution">
    <text evidence="2">The sequence shown here is derived from an EMBL/GenBank/DDBJ whole genome shotgun (WGS) entry which is preliminary data.</text>
</comment>
<evidence type="ECO:0000256" key="1">
    <source>
        <dbReference type="SAM" id="SignalP"/>
    </source>
</evidence>
<keyword evidence="1" id="KW-0732">Signal</keyword>
<reference evidence="2" key="2">
    <citation type="submission" date="2021-04" db="EMBL/GenBank/DDBJ databases">
        <authorList>
            <person name="Gilroy R."/>
        </authorList>
    </citation>
    <scope>NUCLEOTIDE SEQUENCE</scope>
    <source>
        <strain evidence="2">8470</strain>
    </source>
</reference>
<dbReference type="AlphaFoldDB" id="A0A948TPE2"/>